<keyword evidence="3" id="KW-1185">Reference proteome</keyword>
<dbReference type="RefSeq" id="XP_014545238.1">
    <property type="nucleotide sequence ID" value="XM_014689752.1"/>
</dbReference>
<dbReference type="Proteomes" id="UP000510686">
    <property type="component" value="Chromosome 4"/>
</dbReference>
<dbReference type="KEGG" id="mbrn:26241271"/>
<accession>A0A7D5V0P8</accession>
<feature type="region of interest" description="Disordered" evidence="1">
    <location>
        <begin position="105"/>
        <end position="124"/>
    </location>
</feature>
<protein>
    <submittedName>
        <fullName evidence="2">Uncharacterized protein</fullName>
    </submittedName>
</protein>
<sequence length="166" mass="17989">MPPTQALNTPHTSYTPAAAGLGTLIMCVDAAAGSDAAGSVVRPVGRFAPELPCNYRGCMKMATRTPSPSRIAKRVARLEQSLRRRIANDEGMCHFQRPPWPWKAQQSARTDGARASRGQTAPEQVPRRIRMRNLGASASQGFHFGIVSVQSSGFTNPRYHADVACQ</sequence>
<proteinExistence type="predicted"/>
<reference evidence="2 3" key="1">
    <citation type="submission" date="2020-07" db="EMBL/GenBank/DDBJ databases">
        <title>Telomere length de novo assembly of all 7 chromosomes of the fungus, Metarhizium brunneum, using a novel assembly pipeline.</title>
        <authorList>
            <person name="Saud z."/>
            <person name="Kortsinoglou A."/>
            <person name="Kouvelis V.N."/>
            <person name="Butt T.M."/>
        </authorList>
    </citation>
    <scope>NUCLEOTIDE SEQUENCE [LARGE SCALE GENOMIC DNA]</scope>
    <source>
        <strain evidence="2 3">4556</strain>
    </source>
</reference>
<gene>
    <name evidence="2" type="ORF">G6M90_00g078700</name>
</gene>
<evidence type="ECO:0000313" key="2">
    <source>
        <dbReference type="EMBL" id="QLI70659.1"/>
    </source>
</evidence>
<dbReference type="EMBL" id="CP058935">
    <property type="protein sequence ID" value="QLI70659.1"/>
    <property type="molecule type" value="Genomic_DNA"/>
</dbReference>
<name>A0A7D5V0P8_9HYPO</name>
<dbReference type="GeneID" id="26241271"/>
<dbReference type="AlphaFoldDB" id="A0A7D5V0P8"/>
<evidence type="ECO:0000313" key="3">
    <source>
        <dbReference type="Proteomes" id="UP000510686"/>
    </source>
</evidence>
<organism evidence="2 3">
    <name type="scientific">Metarhizium brunneum</name>
    <dbReference type="NCBI Taxonomy" id="500148"/>
    <lineage>
        <taxon>Eukaryota</taxon>
        <taxon>Fungi</taxon>
        <taxon>Dikarya</taxon>
        <taxon>Ascomycota</taxon>
        <taxon>Pezizomycotina</taxon>
        <taxon>Sordariomycetes</taxon>
        <taxon>Hypocreomycetidae</taxon>
        <taxon>Hypocreales</taxon>
        <taxon>Clavicipitaceae</taxon>
        <taxon>Metarhizium</taxon>
    </lineage>
</organism>
<evidence type="ECO:0000256" key="1">
    <source>
        <dbReference type="SAM" id="MobiDB-lite"/>
    </source>
</evidence>